<evidence type="ECO:0000313" key="1">
    <source>
        <dbReference type="EMBL" id="EJU04592.1"/>
    </source>
</evidence>
<proteinExistence type="predicted"/>
<dbReference type="EMBL" id="JH795857">
    <property type="protein sequence ID" value="EJU04592.1"/>
    <property type="molecule type" value="Genomic_DNA"/>
</dbReference>
<dbReference type="HOGENOM" id="CLU_1026802_0_0_1"/>
<evidence type="ECO:0000313" key="2">
    <source>
        <dbReference type="Proteomes" id="UP000030653"/>
    </source>
</evidence>
<dbReference type="RefSeq" id="XP_040631486.1">
    <property type="nucleotide sequence ID" value="XM_040770999.1"/>
</dbReference>
<sequence>MARPMTQAEPGQAVLPRQWPFWEILFEDDDDPTTPVTSVKGSEPLPSIADAMSLHHGGLEEQDETQAGVKRGSNMKDYNAVALSIATKCKLTQEQMDELLVFAQEHESTMGAACRALGQDHKGDLCLLAQPWLSELHDDNYSEHDVTVKHWVLKKEVAHLLGECHSWMLKKQCVLRWFDLRSTLDQPLHILQEQLAISTYPFKFTINHWAQFAFMRKEHNTCTEPGGSEEAEGEKMPKDYWPYLDQCITGMASRFGNDQVCIHEMQADAAG</sequence>
<keyword evidence="2" id="KW-1185">Reference proteome</keyword>
<accession>M5GDK1</accession>
<dbReference type="Proteomes" id="UP000030653">
    <property type="component" value="Unassembled WGS sequence"/>
</dbReference>
<dbReference type="GeneID" id="63686061"/>
<reference evidence="1 2" key="1">
    <citation type="journal article" date="2012" name="Science">
        <title>The Paleozoic origin of enzymatic lignin decomposition reconstructed from 31 fungal genomes.</title>
        <authorList>
            <person name="Floudas D."/>
            <person name="Binder M."/>
            <person name="Riley R."/>
            <person name="Barry K."/>
            <person name="Blanchette R.A."/>
            <person name="Henrissat B."/>
            <person name="Martinez A.T."/>
            <person name="Otillar R."/>
            <person name="Spatafora J.W."/>
            <person name="Yadav J.S."/>
            <person name="Aerts A."/>
            <person name="Benoit I."/>
            <person name="Boyd A."/>
            <person name="Carlson A."/>
            <person name="Copeland A."/>
            <person name="Coutinho P.M."/>
            <person name="de Vries R.P."/>
            <person name="Ferreira P."/>
            <person name="Findley K."/>
            <person name="Foster B."/>
            <person name="Gaskell J."/>
            <person name="Glotzer D."/>
            <person name="Gorecki P."/>
            <person name="Heitman J."/>
            <person name="Hesse C."/>
            <person name="Hori C."/>
            <person name="Igarashi K."/>
            <person name="Jurgens J.A."/>
            <person name="Kallen N."/>
            <person name="Kersten P."/>
            <person name="Kohler A."/>
            <person name="Kuees U."/>
            <person name="Kumar T.K.A."/>
            <person name="Kuo A."/>
            <person name="LaButti K."/>
            <person name="Larrondo L.F."/>
            <person name="Lindquist E."/>
            <person name="Ling A."/>
            <person name="Lombard V."/>
            <person name="Lucas S."/>
            <person name="Lundell T."/>
            <person name="Martin R."/>
            <person name="McLaughlin D.J."/>
            <person name="Morgenstern I."/>
            <person name="Morin E."/>
            <person name="Murat C."/>
            <person name="Nagy L.G."/>
            <person name="Nolan M."/>
            <person name="Ohm R.A."/>
            <person name="Patyshakuliyeva A."/>
            <person name="Rokas A."/>
            <person name="Ruiz-Duenas F.J."/>
            <person name="Sabat G."/>
            <person name="Salamov A."/>
            <person name="Samejima M."/>
            <person name="Schmutz J."/>
            <person name="Slot J.C."/>
            <person name="St John F."/>
            <person name="Stenlid J."/>
            <person name="Sun H."/>
            <person name="Sun S."/>
            <person name="Syed K."/>
            <person name="Tsang A."/>
            <person name="Wiebenga A."/>
            <person name="Young D."/>
            <person name="Pisabarro A."/>
            <person name="Eastwood D.C."/>
            <person name="Martin F."/>
            <person name="Cullen D."/>
            <person name="Grigoriev I.V."/>
            <person name="Hibbett D.S."/>
        </authorList>
    </citation>
    <scope>NUCLEOTIDE SEQUENCE [LARGE SCALE GENOMIC DNA]</scope>
    <source>
        <strain evidence="1 2">DJM-731 SS1</strain>
    </source>
</reference>
<name>M5GDK1_DACPD</name>
<dbReference type="AlphaFoldDB" id="M5GDK1"/>
<organism evidence="1 2">
    <name type="scientific">Dacryopinax primogenitus (strain DJM 731)</name>
    <name type="common">Brown rot fungus</name>
    <dbReference type="NCBI Taxonomy" id="1858805"/>
    <lineage>
        <taxon>Eukaryota</taxon>
        <taxon>Fungi</taxon>
        <taxon>Dikarya</taxon>
        <taxon>Basidiomycota</taxon>
        <taxon>Agaricomycotina</taxon>
        <taxon>Dacrymycetes</taxon>
        <taxon>Dacrymycetales</taxon>
        <taxon>Dacrymycetaceae</taxon>
        <taxon>Dacryopinax</taxon>
    </lineage>
</organism>
<gene>
    <name evidence="1" type="ORF">DACRYDRAFT_13825</name>
</gene>
<protein>
    <submittedName>
        <fullName evidence="1">Uncharacterized protein</fullName>
    </submittedName>
</protein>